<protein>
    <submittedName>
        <fullName evidence="1">Uncharacterized protein</fullName>
    </submittedName>
</protein>
<name>A0ACC2KBQ4_PERAE</name>
<keyword evidence="2" id="KW-1185">Reference proteome</keyword>
<accession>A0ACC2KBQ4</accession>
<dbReference type="EMBL" id="CM056812">
    <property type="protein sequence ID" value="KAJ8618521.1"/>
    <property type="molecule type" value="Genomic_DNA"/>
</dbReference>
<organism evidence="1 2">
    <name type="scientific">Persea americana</name>
    <name type="common">Avocado</name>
    <dbReference type="NCBI Taxonomy" id="3435"/>
    <lineage>
        <taxon>Eukaryota</taxon>
        <taxon>Viridiplantae</taxon>
        <taxon>Streptophyta</taxon>
        <taxon>Embryophyta</taxon>
        <taxon>Tracheophyta</taxon>
        <taxon>Spermatophyta</taxon>
        <taxon>Magnoliopsida</taxon>
        <taxon>Magnoliidae</taxon>
        <taxon>Laurales</taxon>
        <taxon>Lauraceae</taxon>
        <taxon>Persea</taxon>
    </lineage>
</organism>
<reference evidence="1 2" key="1">
    <citation type="journal article" date="2022" name="Hortic Res">
        <title>A haplotype resolved chromosomal level avocado genome allows analysis of novel avocado genes.</title>
        <authorList>
            <person name="Nath O."/>
            <person name="Fletcher S.J."/>
            <person name="Hayward A."/>
            <person name="Shaw L.M."/>
            <person name="Masouleh A.K."/>
            <person name="Furtado A."/>
            <person name="Henry R.J."/>
            <person name="Mitter N."/>
        </authorList>
    </citation>
    <scope>NUCLEOTIDE SEQUENCE [LARGE SCALE GENOMIC DNA]</scope>
    <source>
        <strain evidence="2">cv. Hass</strain>
    </source>
</reference>
<sequence length="102" mass="11778">MSEDIPAVSFTVTLYVFLMIFFWCVSAFEKMPHDSKNRERLKILVWVLATTLSLMFAYRVWTMVRPGVALGLLVWGMVGITSVITFYFFFVFGDKKTTSAEE</sequence>
<proteinExistence type="predicted"/>
<comment type="caution">
    <text evidence="1">The sequence shown here is derived from an EMBL/GenBank/DDBJ whole genome shotgun (WGS) entry which is preliminary data.</text>
</comment>
<dbReference type="Proteomes" id="UP001234297">
    <property type="component" value="Chromosome 4"/>
</dbReference>
<gene>
    <name evidence="1" type="ORF">MRB53_014707</name>
</gene>
<evidence type="ECO:0000313" key="2">
    <source>
        <dbReference type="Proteomes" id="UP001234297"/>
    </source>
</evidence>
<evidence type="ECO:0000313" key="1">
    <source>
        <dbReference type="EMBL" id="KAJ8618521.1"/>
    </source>
</evidence>